<evidence type="ECO:0000313" key="2">
    <source>
        <dbReference type="Proteomes" id="UP000471031"/>
    </source>
</evidence>
<dbReference type="Proteomes" id="UP000471031">
    <property type="component" value="Unassembled WGS sequence"/>
</dbReference>
<dbReference type="SUPFAM" id="SSF55785">
    <property type="entry name" value="PYP-like sensor domain (PAS domain)"/>
    <property type="match status" value="1"/>
</dbReference>
<evidence type="ECO:0008006" key="3">
    <source>
        <dbReference type="Google" id="ProtNLM"/>
    </source>
</evidence>
<proteinExistence type="predicted"/>
<dbReference type="EMBL" id="WXEX01000002">
    <property type="protein sequence ID" value="MZP42065.1"/>
    <property type="molecule type" value="Genomic_DNA"/>
</dbReference>
<dbReference type="Gene3D" id="3.30.450.20">
    <property type="entry name" value="PAS domain"/>
    <property type="match status" value="1"/>
</dbReference>
<sequence>MEHAQDHRAAVSRCEEREAQLKRFIQVLQENENRYMTILNSLPMQLVVLDGKGYITFVNHEWERNAIENDIADPSLAGVGINYLKICRSAIDQGCDEVRPIYEGILSVLEGKVKAFAYDYDCATPRGNERFQITVTPVNDEKGGVIITHVGK</sequence>
<organism evidence="1 2">
    <name type="scientific">Heliomicrobium gestii</name>
    <name type="common">Heliobacterium gestii</name>
    <dbReference type="NCBI Taxonomy" id="2699"/>
    <lineage>
        <taxon>Bacteria</taxon>
        <taxon>Bacillati</taxon>
        <taxon>Bacillota</taxon>
        <taxon>Clostridia</taxon>
        <taxon>Eubacteriales</taxon>
        <taxon>Heliobacteriaceae</taxon>
        <taxon>Heliomicrobium</taxon>
    </lineage>
</organism>
<dbReference type="AlphaFoldDB" id="A0A845LC39"/>
<name>A0A845LC39_HELGE</name>
<dbReference type="RefSeq" id="WP_161260645.1">
    <property type="nucleotide sequence ID" value="NZ_JAFBDC010000002.1"/>
</dbReference>
<keyword evidence="2" id="KW-1185">Reference proteome</keyword>
<gene>
    <name evidence="1" type="ORF">GTO89_03320</name>
</gene>
<protein>
    <recommendedName>
        <fullName evidence="3">PAS domain-containing protein</fullName>
    </recommendedName>
</protein>
<comment type="caution">
    <text evidence="1">The sequence shown here is derived from an EMBL/GenBank/DDBJ whole genome shotgun (WGS) entry which is preliminary data.</text>
</comment>
<reference evidence="1 2" key="1">
    <citation type="submission" date="2020-01" db="EMBL/GenBank/DDBJ databases">
        <title>Whole genome sequence of Heliobacterium gestii DSM 11169.</title>
        <authorList>
            <person name="Kyndt J.A."/>
            <person name="Meyer T.E."/>
        </authorList>
    </citation>
    <scope>NUCLEOTIDE SEQUENCE [LARGE SCALE GENOMIC DNA]</scope>
    <source>
        <strain evidence="1 2">DSM 11169</strain>
    </source>
</reference>
<evidence type="ECO:0000313" key="1">
    <source>
        <dbReference type="EMBL" id="MZP42065.1"/>
    </source>
</evidence>
<dbReference type="OrthoDB" id="2081318at2"/>
<dbReference type="InterPro" id="IPR035965">
    <property type="entry name" value="PAS-like_dom_sf"/>
</dbReference>
<accession>A0A845LC39</accession>